<dbReference type="Proteomes" id="UP000228531">
    <property type="component" value="Unassembled WGS sequence"/>
</dbReference>
<dbReference type="SUPFAM" id="SSF47616">
    <property type="entry name" value="GST C-terminal domain-like"/>
    <property type="match status" value="1"/>
</dbReference>
<evidence type="ECO:0000259" key="1">
    <source>
        <dbReference type="PROSITE" id="PS50404"/>
    </source>
</evidence>
<dbReference type="InterPro" id="IPR004045">
    <property type="entry name" value="Glutathione_S-Trfase_N"/>
</dbReference>
<proteinExistence type="predicted"/>
<evidence type="ECO:0000313" key="2">
    <source>
        <dbReference type="EMBL" id="PJI85304.1"/>
    </source>
</evidence>
<dbReference type="SUPFAM" id="SSF52833">
    <property type="entry name" value="Thioredoxin-like"/>
    <property type="match status" value="1"/>
</dbReference>
<protein>
    <submittedName>
        <fullName evidence="2">Glutathione S-transferase</fullName>
    </submittedName>
</protein>
<dbReference type="RefSeq" id="WP_100369235.1">
    <property type="nucleotide sequence ID" value="NZ_PGTY01000003.1"/>
</dbReference>
<dbReference type="PANTHER" id="PTHR42673:SF4">
    <property type="entry name" value="MALEYLACETOACETATE ISOMERASE"/>
    <property type="match status" value="1"/>
</dbReference>
<dbReference type="AlphaFoldDB" id="A0A2M8W312"/>
<reference evidence="2 3" key="1">
    <citation type="submission" date="2017-11" db="EMBL/GenBank/DDBJ databases">
        <title>Genomic Encyclopedia of Archaeal and Bacterial Type Strains, Phase II (KMG-II): From Individual Species to Whole Genera.</title>
        <authorList>
            <person name="Goeker M."/>
        </authorList>
    </citation>
    <scope>NUCLEOTIDE SEQUENCE [LARGE SCALE GENOMIC DNA]</scope>
    <source>
        <strain evidence="2 3">DSM 29128</strain>
    </source>
</reference>
<dbReference type="Gene3D" id="3.40.30.10">
    <property type="entry name" value="Glutaredoxin"/>
    <property type="match status" value="1"/>
</dbReference>
<keyword evidence="2" id="KW-0808">Transferase</keyword>
<sequence>MTYNLYIGDRTFSSWSLRGWLMLEKFGLPYRAHMVGLYSGTMQEDLAHLAPAKTVPAMQTAQGHVLTDSLAMAETLTENHPDAGLYPTDPAARALARSITAEMHSGFHGLRGACPMMLGFCWDGFTPTQAVKDDLQRIEELWHLARARHGVNDPWLFGDYSLADAFYAPVAMRITAYNLQVSDQSRAYVDTHLNDPAFLAWRKAALEEVHDPFPYQQPSLDKRPWPGDEN</sequence>
<accession>A0A2M8W312</accession>
<gene>
    <name evidence="2" type="ORF">BC777_3305</name>
</gene>
<dbReference type="InterPro" id="IPR036249">
    <property type="entry name" value="Thioredoxin-like_sf"/>
</dbReference>
<feature type="domain" description="GST N-terminal" evidence="1">
    <location>
        <begin position="3"/>
        <end position="84"/>
    </location>
</feature>
<dbReference type="CDD" id="cd03194">
    <property type="entry name" value="GST_C_3"/>
    <property type="match status" value="1"/>
</dbReference>
<evidence type="ECO:0000313" key="3">
    <source>
        <dbReference type="Proteomes" id="UP000228531"/>
    </source>
</evidence>
<dbReference type="GO" id="GO:0006559">
    <property type="term" value="P:L-phenylalanine catabolic process"/>
    <property type="evidence" value="ECO:0007669"/>
    <property type="project" value="TreeGrafter"/>
</dbReference>
<dbReference type="GO" id="GO:0004364">
    <property type="term" value="F:glutathione transferase activity"/>
    <property type="evidence" value="ECO:0007669"/>
    <property type="project" value="TreeGrafter"/>
</dbReference>
<dbReference type="InterPro" id="IPR036282">
    <property type="entry name" value="Glutathione-S-Trfase_C_sf"/>
</dbReference>
<dbReference type="GO" id="GO:0006749">
    <property type="term" value="P:glutathione metabolic process"/>
    <property type="evidence" value="ECO:0007669"/>
    <property type="project" value="TreeGrafter"/>
</dbReference>
<organism evidence="2 3">
    <name type="scientific">Yoonia maricola</name>
    <dbReference type="NCBI Taxonomy" id="420999"/>
    <lineage>
        <taxon>Bacteria</taxon>
        <taxon>Pseudomonadati</taxon>
        <taxon>Pseudomonadota</taxon>
        <taxon>Alphaproteobacteria</taxon>
        <taxon>Rhodobacterales</taxon>
        <taxon>Paracoccaceae</taxon>
        <taxon>Yoonia</taxon>
    </lineage>
</organism>
<dbReference type="PROSITE" id="PS50404">
    <property type="entry name" value="GST_NTER"/>
    <property type="match status" value="1"/>
</dbReference>
<dbReference type="GO" id="GO:0016034">
    <property type="term" value="F:maleylacetoacetate isomerase activity"/>
    <property type="evidence" value="ECO:0007669"/>
    <property type="project" value="TreeGrafter"/>
</dbReference>
<dbReference type="EMBL" id="PGTY01000003">
    <property type="protein sequence ID" value="PJI85304.1"/>
    <property type="molecule type" value="Genomic_DNA"/>
</dbReference>
<name>A0A2M8W312_9RHOB</name>
<comment type="caution">
    <text evidence="2">The sequence shown here is derived from an EMBL/GenBank/DDBJ whole genome shotgun (WGS) entry which is preliminary data.</text>
</comment>
<dbReference type="Gene3D" id="1.20.1050.10">
    <property type="match status" value="1"/>
</dbReference>
<keyword evidence="3" id="KW-1185">Reference proteome</keyword>
<dbReference type="PANTHER" id="PTHR42673">
    <property type="entry name" value="MALEYLACETOACETATE ISOMERASE"/>
    <property type="match status" value="1"/>
</dbReference>
<dbReference type="OrthoDB" id="9799538at2"/>
<dbReference type="Pfam" id="PF13409">
    <property type="entry name" value="GST_N_2"/>
    <property type="match status" value="1"/>
</dbReference>